<dbReference type="GO" id="GO:0005886">
    <property type="term" value="C:plasma membrane"/>
    <property type="evidence" value="ECO:0007669"/>
    <property type="project" value="UniProtKB-SubCell"/>
</dbReference>
<keyword evidence="6 8" id="KW-1133">Transmembrane helix</keyword>
<keyword evidence="5 12" id="KW-0067">ATP-binding</keyword>
<feature type="transmembrane region" description="Helical" evidence="8">
    <location>
        <begin position="184"/>
        <end position="208"/>
    </location>
</feature>
<comment type="similarity">
    <text evidence="2">Belongs to the ABC transporter superfamily.</text>
</comment>
<dbReference type="InterPro" id="IPR036640">
    <property type="entry name" value="ABC1_TM_sf"/>
</dbReference>
<dbReference type="CDD" id="cd03228">
    <property type="entry name" value="ABCC_MRP_Like"/>
    <property type="match status" value="1"/>
</dbReference>
<dbReference type="Pfam" id="PF00005">
    <property type="entry name" value="ABC_tran"/>
    <property type="match status" value="1"/>
</dbReference>
<keyword evidence="3 8" id="KW-0812">Transmembrane</keyword>
<dbReference type="AlphaFoldDB" id="A0A0H5B8S3"/>
<evidence type="ECO:0000313" key="12">
    <source>
        <dbReference type="EMBL" id="CUU44047.1"/>
    </source>
</evidence>
<keyword evidence="12" id="KW-0378">Hydrolase</keyword>
<protein>
    <submittedName>
        <fullName evidence="12">Iron import ATP-binding/permease protein IrtB</fullName>
        <ecNumber evidence="12">3.6.3.-</ecNumber>
    </submittedName>
    <submittedName>
        <fullName evidence="11">Probable ABC transporter protein</fullName>
    </submittedName>
</protein>
<keyword evidence="13" id="KW-1185">Reference proteome</keyword>
<name>A0A0H5B8S3_BLAVI</name>
<reference evidence="13" key="3">
    <citation type="journal article" date="2016" name="Genome Announc.">
        <title>Revised genome sequence of the purple photosynthetic bacterium Blastochloris viridis.</title>
        <authorList>
            <person name="Liu L.N."/>
            <person name="Faulkner M."/>
            <person name="Liu X."/>
            <person name="Huang F."/>
            <person name="Darby A.C."/>
            <person name="Hall N."/>
        </authorList>
    </citation>
    <scope>NUCLEOTIDE SEQUENCE [LARGE SCALE GENOMIC DNA]</scope>
    <source>
        <strain evidence="13">ATCC 19567 / DSM 133 / F</strain>
    </source>
</reference>
<evidence type="ECO:0000256" key="3">
    <source>
        <dbReference type="ARBA" id="ARBA00022692"/>
    </source>
</evidence>
<feature type="transmembrane region" description="Helical" evidence="8">
    <location>
        <begin position="30"/>
        <end position="57"/>
    </location>
</feature>
<dbReference type="InterPro" id="IPR003593">
    <property type="entry name" value="AAA+_ATPase"/>
</dbReference>
<feature type="transmembrane region" description="Helical" evidence="8">
    <location>
        <begin position="156"/>
        <end position="178"/>
    </location>
</feature>
<dbReference type="InterPro" id="IPR003439">
    <property type="entry name" value="ABC_transporter-like_ATP-bd"/>
</dbReference>
<evidence type="ECO:0000256" key="7">
    <source>
        <dbReference type="ARBA" id="ARBA00023136"/>
    </source>
</evidence>
<evidence type="ECO:0000313" key="13">
    <source>
        <dbReference type="Proteomes" id="UP000065734"/>
    </source>
</evidence>
<dbReference type="GO" id="GO:0140359">
    <property type="term" value="F:ABC-type transporter activity"/>
    <property type="evidence" value="ECO:0007669"/>
    <property type="project" value="InterPro"/>
</dbReference>
<organism evidence="12 13">
    <name type="scientific">Blastochloris viridis</name>
    <name type="common">Rhodopseudomonas viridis</name>
    <dbReference type="NCBI Taxonomy" id="1079"/>
    <lineage>
        <taxon>Bacteria</taxon>
        <taxon>Pseudomonadati</taxon>
        <taxon>Pseudomonadota</taxon>
        <taxon>Alphaproteobacteria</taxon>
        <taxon>Hyphomicrobiales</taxon>
        <taxon>Blastochloridaceae</taxon>
        <taxon>Blastochloris</taxon>
    </lineage>
</organism>
<feature type="domain" description="ABC transporter" evidence="9">
    <location>
        <begin position="365"/>
        <end position="577"/>
    </location>
</feature>
<feature type="transmembrane region" description="Helical" evidence="8">
    <location>
        <begin position="77"/>
        <end position="98"/>
    </location>
</feature>
<dbReference type="EC" id="3.6.3.-" evidence="12"/>
<dbReference type="EMBL" id="LN907867">
    <property type="protein sequence ID" value="CUU44047.1"/>
    <property type="molecule type" value="Genomic_DNA"/>
</dbReference>
<dbReference type="InterPro" id="IPR039421">
    <property type="entry name" value="Type_1_exporter"/>
</dbReference>
<dbReference type="Proteomes" id="UP000065734">
    <property type="component" value="Chromosome I"/>
</dbReference>
<dbReference type="InterPro" id="IPR011527">
    <property type="entry name" value="ABC1_TM_dom"/>
</dbReference>
<dbReference type="SUPFAM" id="SSF52540">
    <property type="entry name" value="P-loop containing nucleoside triphosphate hydrolases"/>
    <property type="match status" value="1"/>
</dbReference>
<evidence type="ECO:0000313" key="11">
    <source>
        <dbReference type="EMBL" id="BAR98610.1"/>
    </source>
</evidence>
<sequence>MANSVLNRFLKRILGNVGDVLGELNRKGSLVLIVVIMFAASIAEIVGVASIAPFVNYVATGNIGNPLLKEVVGAMPFSSPIVGLGLLSFTALLIGNALQVATTYSIFQFTWRAGEILSTRIFENLLARPYASFLSGNSSEALTTLSVNVTSTVANVLVPLLSNVARFVSIFAIVTLLVGVEPMIAAIAFLVAGGSYFVVFKMLAPLIAKHGRKTYSYRIQMHKIAAEMCSGIAEVKVFSCEAYFAKRFAAMAHASGAADARSQIMRQVPRYAIEAVAFGGMIIIVIVLVSTRSGSGDVWPLLAIYAVAAWRLLPSAQQIFHNVTSIRHHWAALEAVNRELGQCRPAITAREAPPSAATAGTARGVEFRDVRFSYSEGMPPVLDGLSFRVEAGEILGIVGPSGTGKTTILALALGLLEPRAGTVHINGLPPQQLAAGGRVAYVPQHPAFQDDSIRRNVAFGIDDDAIDDGRVRAALAATGLLPTLEALPQGLATRVGEHGSNLSGGQRQRLALARALYRDPVLIVLDEFTSALDDETERQLLDVLEDMLAGRTVLTVTHRSDVLRICHRVLNLAQRRLS</sequence>
<feature type="transmembrane region" description="Helical" evidence="8">
    <location>
        <begin position="271"/>
        <end position="290"/>
    </location>
</feature>
<dbReference type="Gene3D" id="1.20.1560.10">
    <property type="entry name" value="ABC transporter type 1, transmembrane domain"/>
    <property type="match status" value="1"/>
</dbReference>
<dbReference type="PANTHER" id="PTHR24221">
    <property type="entry name" value="ATP-BINDING CASSETTE SUB-FAMILY B"/>
    <property type="match status" value="1"/>
</dbReference>
<dbReference type="PROSITE" id="PS50929">
    <property type="entry name" value="ABC_TM1F"/>
    <property type="match status" value="1"/>
</dbReference>
<dbReference type="EMBL" id="AP014854">
    <property type="protein sequence ID" value="BAR98610.1"/>
    <property type="molecule type" value="Genomic_DNA"/>
</dbReference>
<dbReference type="InterPro" id="IPR017871">
    <property type="entry name" value="ABC_transporter-like_CS"/>
</dbReference>
<dbReference type="PROSITE" id="PS50893">
    <property type="entry name" value="ABC_TRANSPORTER_2"/>
    <property type="match status" value="1"/>
</dbReference>
<dbReference type="KEGG" id="bvr:BVIR_326"/>
<proteinExistence type="inferred from homology"/>
<dbReference type="SUPFAM" id="SSF90123">
    <property type="entry name" value="ABC transporter transmembrane region"/>
    <property type="match status" value="1"/>
</dbReference>
<dbReference type="InterPro" id="IPR027417">
    <property type="entry name" value="P-loop_NTPase"/>
</dbReference>
<evidence type="ECO:0000256" key="4">
    <source>
        <dbReference type="ARBA" id="ARBA00022741"/>
    </source>
</evidence>
<gene>
    <name evidence="12" type="primary">irtB_1</name>
    <name evidence="11" type="ORF">BV133_1017</name>
    <name evidence="12" type="ORF">BVIRIDIS_30930</name>
</gene>
<comment type="subcellular location">
    <subcellularLocation>
        <location evidence="1">Cell membrane</location>
        <topology evidence="1">Multi-pass membrane protein</topology>
    </subcellularLocation>
</comment>
<evidence type="ECO:0000256" key="5">
    <source>
        <dbReference type="ARBA" id="ARBA00022840"/>
    </source>
</evidence>
<reference evidence="12" key="2">
    <citation type="submission" date="2015-11" db="EMBL/GenBank/DDBJ databases">
        <authorList>
            <person name="Zhang Y."/>
            <person name="Guo Z."/>
        </authorList>
    </citation>
    <scope>NUCLEOTIDE SEQUENCE</scope>
    <source>
        <strain evidence="12">1</strain>
    </source>
</reference>
<dbReference type="GO" id="GO:0016887">
    <property type="term" value="F:ATP hydrolysis activity"/>
    <property type="evidence" value="ECO:0007669"/>
    <property type="project" value="InterPro"/>
</dbReference>
<keyword evidence="7 8" id="KW-0472">Membrane</keyword>
<evidence type="ECO:0000259" key="9">
    <source>
        <dbReference type="PROSITE" id="PS50893"/>
    </source>
</evidence>
<feature type="domain" description="ABC transmembrane type-1" evidence="10">
    <location>
        <begin position="31"/>
        <end position="328"/>
    </location>
</feature>
<dbReference type="PANTHER" id="PTHR24221:SF654">
    <property type="entry name" value="ATP-BINDING CASSETTE SUB-FAMILY B MEMBER 6"/>
    <property type="match status" value="1"/>
</dbReference>
<evidence type="ECO:0000256" key="8">
    <source>
        <dbReference type="SAM" id="Phobius"/>
    </source>
</evidence>
<evidence type="ECO:0000256" key="2">
    <source>
        <dbReference type="ARBA" id="ARBA00005417"/>
    </source>
</evidence>
<dbReference type="SMART" id="SM00382">
    <property type="entry name" value="AAA"/>
    <property type="match status" value="1"/>
</dbReference>
<evidence type="ECO:0000259" key="10">
    <source>
        <dbReference type="PROSITE" id="PS50929"/>
    </source>
</evidence>
<dbReference type="PROSITE" id="PS00211">
    <property type="entry name" value="ABC_TRANSPORTER_1"/>
    <property type="match status" value="1"/>
</dbReference>
<dbReference type="STRING" id="1079.BVIR_326"/>
<keyword evidence="4" id="KW-0547">Nucleotide-binding</keyword>
<accession>A0A0H5B8S3</accession>
<evidence type="ECO:0000256" key="6">
    <source>
        <dbReference type="ARBA" id="ARBA00022989"/>
    </source>
</evidence>
<reference evidence="11" key="1">
    <citation type="journal article" date="2015" name="Genome Announc.">
        <title>Complete Genome Sequence of the Bacteriochlorophyll b-Producing Photosynthetic Bacterium Blastochloris viridis.</title>
        <authorList>
            <person name="Tsukatani Y."/>
            <person name="Hirose Y."/>
            <person name="Harada J."/>
            <person name="Misawa N."/>
            <person name="Mori K."/>
            <person name="Inoue K."/>
            <person name="Tamiaki H."/>
        </authorList>
    </citation>
    <scope>NUCLEOTIDE SEQUENCE [LARGE SCALE GENOMIC DNA]</scope>
    <source>
        <strain evidence="11">DSM 133</strain>
    </source>
</reference>
<dbReference type="Gene3D" id="3.40.50.300">
    <property type="entry name" value="P-loop containing nucleotide triphosphate hydrolases"/>
    <property type="match status" value="1"/>
</dbReference>
<evidence type="ECO:0000256" key="1">
    <source>
        <dbReference type="ARBA" id="ARBA00004651"/>
    </source>
</evidence>
<dbReference type="GO" id="GO:0005524">
    <property type="term" value="F:ATP binding"/>
    <property type="evidence" value="ECO:0007669"/>
    <property type="project" value="UniProtKB-KW"/>
</dbReference>